<evidence type="ECO:0000313" key="1">
    <source>
        <dbReference type="EMBL" id="KIK30980.1"/>
    </source>
</evidence>
<name>A0A0C9Z0J9_9AGAM</name>
<dbReference type="EMBL" id="KN833685">
    <property type="protein sequence ID" value="KIK30980.1"/>
    <property type="molecule type" value="Genomic_DNA"/>
</dbReference>
<reference evidence="2" key="2">
    <citation type="submission" date="2015-01" db="EMBL/GenBank/DDBJ databases">
        <title>Evolutionary Origins and Diversification of the Mycorrhizal Mutualists.</title>
        <authorList>
            <consortium name="DOE Joint Genome Institute"/>
            <consortium name="Mycorrhizal Genomics Consortium"/>
            <person name="Kohler A."/>
            <person name="Kuo A."/>
            <person name="Nagy L.G."/>
            <person name="Floudas D."/>
            <person name="Copeland A."/>
            <person name="Barry K.W."/>
            <person name="Cichocki N."/>
            <person name="Veneault-Fourrey C."/>
            <person name="LaButti K."/>
            <person name="Lindquist E.A."/>
            <person name="Lipzen A."/>
            <person name="Lundell T."/>
            <person name="Morin E."/>
            <person name="Murat C."/>
            <person name="Riley R."/>
            <person name="Ohm R."/>
            <person name="Sun H."/>
            <person name="Tunlid A."/>
            <person name="Henrissat B."/>
            <person name="Grigoriev I.V."/>
            <person name="Hibbett D.S."/>
            <person name="Martin F."/>
        </authorList>
    </citation>
    <scope>NUCLEOTIDE SEQUENCE [LARGE SCALE GENOMIC DNA]</scope>
    <source>
        <strain evidence="2">441</strain>
    </source>
</reference>
<protein>
    <submittedName>
        <fullName evidence="1">Uncharacterized protein</fullName>
    </submittedName>
</protein>
<reference evidence="1 2" key="1">
    <citation type="submission" date="2014-04" db="EMBL/GenBank/DDBJ databases">
        <authorList>
            <consortium name="DOE Joint Genome Institute"/>
            <person name="Kuo A."/>
            <person name="Kohler A."/>
            <person name="Costa M.D."/>
            <person name="Nagy L.G."/>
            <person name="Floudas D."/>
            <person name="Copeland A."/>
            <person name="Barry K.W."/>
            <person name="Cichocki N."/>
            <person name="Veneault-Fourrey C."/>
            <person name="LaButti K."/>
            <person name="Lindquist E.A."/>
            <person name="Lipzen A."/>
            <person name="Lundell T."/>
            <person name="Morin E."/>
            <person name="Murat C."/>
            <person name="Sun H."/>
            <person name="Tunlid A."/>
            <person name="Henrissat B."/>
            <person name="Grigoriev I.V."/>
            <person name="Hibbett D.S."/>
            <person name="Martin F."/>
            <person name="Nordberg H.P."/>
            <person name="Cantor M.N."/>
            <person name="Hua S.X."/>
        </authorList>
    </citation>
    <scope>NUCLEOTIDE SEQUENCE [LARGE SCALE GENOMIC DNA]</scope>
    <source>
        <strain evidence="1 2">441</strain>
    </source>
</reference>
<proteinExistence type="predicted"/>
<organism evidence="1 2">
    <name type="scientific">Pisolithus microcarpus 441</name>
    <dbReference type="NCBI Taxonomy" id="765257"/>
    <lineage>
        <taxon>Eukaryota</taxon>
        <taxon>Fungi</taxon>
        <taxon>Dikarya</taxon>
        <taxon>Basidiomycota</taxon>
        <taxon>Agaricomycotina</taxon>
        <taxon>Agaricomycetes</taxon>
        <taxon>Agaricomycetidae</taxon>
        <taxon>Boletales</taxon>
        <taxon>Sclerodermatineae</taxon>
        <taxon>Pisolithaceae</taxon>
        <taxon>Pisolithus</taxon>
    </lineage>
</organism>
<sequence length="94" mass="10871">MYFYQDDHPRCLAQKTKPIVFIKTDTYALHLQLELRYTWERPVSVRSHHVCGHPQVILLPHSSTSGRNLSKDCFWDALSIFDACLDHSSSKAIV</sequence>
<dbReference type="Proteomes" id="UP000054018">
    <property type="component" value="Unassembled WGS sequence"/>
</dbReference>
<keyword evidence="2" id="KW-1185">Reference proteome</keyword>
<dbReference type="HOGENOM" id="CLU_2387005_0_0_1"/>
<dbReference type="AlphaFoldDB" id="A0A0C9Z0J9"/>
<gene>
    <name evidence="1" type="ORF">PISMIDRAFT_669920</name>
</gene>
<evidence type="ECO:0000313" key="2">
    <source>
        <dbReference type="Proteomes" id="UP000054018"/>
    </source>
</evidence>
<accession>A0A0C9Z0J9</accession>